<evidence type="ECO:0000313" key="6">
    <source>
        <dbReference type="Proteomes" id="UP000193411"/>
    </source>
</evidence>
<dbReference type="InterPro" id="IPR000114">
    <property type="entry name" value="Ribosomal_uL16_bact-type"/>
</dbReference>
<dbReference type="GO" id="GO:0005762">
    <property type="term" value="C:mitochondrial large ribosomal subunit"/>
    <property type="evidence" value="ECO:0007669"/>
    <property type="project" value="TreeGrafter"/>
</dbReference>
<dbReference type="AlphaFoldDB" id="A0A1Y2HN87"/>
<gene>
    <name evidence="5" type="ORF">BCR44DRAFT_1433304</name>
</gene>
<proteinExistence type="inferred from homology"/>
<reference evidence="5 6" key="1">
    <citation type="submission" date="2016-07" db="EMBL/GenBank/DDBJ databases">
        <title>Pervasive Adenine N6-methylation of Active Genes in Fungi.</title>
        <authorList>
            <consortium name="DOE Joint Genome Institute"/>
            <person name="Mondo S.J."/>
            <person name="Dannebaum R.O."/>
            <person name="Kuo R.C."/>
            <person name="Labutti K."/>
            <person name="Haridas S."/>
            <person name="Kuo A."/>
            <person name="Salamov A."/>
            <person name="Ahrendt S.R."/>
            <person name="Lipzen A."/>
            <person name="Sullivan W."/>
            <person name="Andreopoulos W.B."/>
            <person name="Clum A."/>
            <person name="Lindquist E."/>
            <person name="Daum C."/>
            <person name="Ramamoorthy G.K."/>
            <person name="Gryganskyi A."/>
            <person name="Culley D."/>
            <person name="Magnuson J.K."/>
            <person name="James T.Y."/>
            <person name="O'Malley M.A."/>
            <person name="Stajich J.E."/>
            <person name="Spatafora J.W."/>
            <person name="Visel A."/>
            <person name="Grigoriev I.V."/>
        </authorList>
    </citation>
    <scope>NUCLEOTIDE SEQUENCE [LARGE SCALE GENOMIC DNA]</scope>
    <source>
        <strain evidence="5 6">PL171</strain>
    </source>
</reference>
<dbReference type="PRINTS" id="PR00060">
    <property type="entry name" value="RIBOSOMALL16"/>
</dbReference>
<dbReference type="CDD" id="cd01433">
    <property type="entry name" value="Ribosomal_L16_L10e"/>
    <property type="match status" value="1"/>
</dbReference>
<accession>A0A1Y2HN87</accession>
<dbReference type="InterPro" id="IPR016180">
    <property type="entry name" value="Ribosomal_uL16_dom"/>
</dbReference>
<name>A0A1Y2HN87_9FUNG</name>
<keyword evidence="6" id="KW-1185">Reference proteome</keyword>
<dbReference type="GO" id="GO:0032543">
    <property type="term" value="P:mitochondrial translation"/>
    <property type="evidence" value="ECO:0007669"/>
    <property type="project" value="TreeGrafter"/>
</dbReference>
<organism evidence="5 6">
    <name type="scientific">Catenaria anguillulae PL171</name>
    <dbReference type="NCBI Taxonomy" id="765915"/>
    <lineage>
        <taxon>Eukaryota</taxon>
        <taxon>Fungi</taxon>
        <taxon>Fungi incertae sedis</taxon>
        <taxon>Blastocladiomycota</taxon>
        <taxon>Blastocladiomycetes</taxon>
        <taxon>Blastocladiales</taxon>
        <taxon>Catenariaceae</taxon>
        <taxon>Catenaria</taxon>
    </lineage>
</organism>
<evidence type="ECO:0000256" key="1">
    <source>
        <dbReference type="ARBA" id="ARBA00008931"/>
    </source>
</evidence>
<evidence type="ECO:0000313" key="5">
    <source>
        <dbReference type="EMBL" id="ORZ35999.1"/>
    </source>
</evidence>
<dbReference type="Proteomes" id="UP000193411">
    <property type="component" value="Unassembled WGS sequence"/>
</dbReference>
<dbReference type="GO" id="GO:0019843">
    <property type="term" value="F:rRNA binding"/>
    <property type="evidence" value="ECO:0007669"/>
    <property type="project" value="InterPro"/>
</dbReference>
<dbReference type="GO" id="GO:0003735">
    <property type="term" value="F:structural constituent of ribosome"/>
    <property type="evidence" value="ECO:0007669"/>
    <property type="project" value="InterPro"/>
</dbReference>
<dbReference type="Gene3D" id="3.90.1170.10">
    <property type="entry name" value="Ribosomal protein L10e/L16"/>
    <property type="match status" value="1"/>
</dbReference>
<sequence length="230" mass="24752">MLSLARAFSRLQVSAAPTAGPTAVPSALVAAPKPHIQRRFAGEIVHPRKTRFRKAHKGRVPLPIGGSISGTTLQHGDYALVVREGGRLSAAQLEAARRIIRRKIRPVKGCEMWLRVFPDIPVTSKGNETRMGKGKGTLEYYMCRVPMNRVVFEIGGGGLRWEVAKDALRQAGMRLPVATTIVTKQMQEREKREATLAAAAAVSSASAVSQEVVAEATAAVPKAAQQPLSS</sequence>
<keyword evidence="3 4" id="KW-0687">Ribonucleoprotein</keyword>
<evidence type="ECO:0000256" key="3">
    <source>
        <dbReference type="ARBA" id="ARBA00023274"/>
    </source>
</evidence>
<keyword evidence="2 4" id="KW-0689">Ribosomal protein</keyword>
<protein>
    <submittedName>
        <fullName evidence="5">Ribosomal protein L10e/L16</fullName>
    </submittedName>
</protein>
<comment type="caution">
    <text evidence="5">The sequence shown here is derived from an EMBL/GenBank/DDBJ whole genome shotgun (WGS) entry which is preliminary data.</text>
</comment>
<dbReference type="InterPro" id="IPR047873">
    <property type="entry name" value="Ribosomal_uL16"/>
</dbReference>
<dbReference type="SUPFAM" id="SSF54686">
    <property type="entry name" value="Ribosomal protein L16p/L10e"/>
    <property type="match status" value="1"/>
</dbReference>
<dbReference type="PANTHER" id="PTHR12220">
    <property type="entry name" value="50S/60S RIBOSOMAL PROTEIN L16"/>
    <property type="match status" value="1"/>
</dbReference>
<evidence type="ECO:0000256" key="4">
    <source>
        <dbReference type="RuleBase" id="RU004413"/>
    </source>
</evidence>
<dbReference type="PANTHER" id="PTHR12220:SF13">
    <property type="entry name" value="LARGE RIBOSOMAL SUBUNIT PROTEIN UL16M"/>
    <property type="match status" value="1"/>
</dbReference>
<dbReference type="OrthoDB" id="268521at2759"/>
<dbReference type="EMBL" id="MCFL01000019">
    <property type="protein sequence ID" value="ORZ35999.1"/>
    <property type="molecule type" value="Genomic_DNA"/>
</dbReference>
<dbReference type="NCBIfam" id="TIGR01164">
    <property type="entry name" value="rplP_bact"/>
    <property type="match status" value="1"/>
</dbReference>
<dbReference type="Pfam" id="PF00252">
    <property type="entry name" value="Ribosomal_L16"/>
    <property type="match status" value="1"/>
</dbReference>
<evidence type="ECO:0000256" key="2">
    <source>
        <dbReference type="ARBA" id="ARBA00022980"/>
    </source>
</evidence>
<dbReference type="InterPro" id="IPR036920">
    <property type="entry name" value="Ribosomal_uL16_sf"/>
</dbReference>
<dbReference type="STRING" id="765915.A0A1Y2HN87"/>
<comment type="similarity">
    <text evidence="1 4">Belongs to the universal ribosomal protein uL16 family.</text>
</comment>